<dbReference type="NCBIfam" id="NF003810">
    <property type="entry name" value="PRK05399.1"/>
    <property type="match status" value="1"/>
</dbReference>
<dbReference type="InterPro" id="IPR005748">
    <property type="entry name" value="DNA_mismatch_repair_MutS"/>
</dbReference>
<dbReference type="Gene3D" id="3.40.50.300">
    <property type="entry name" value="P-loop containing nucleotide triphosphate hydrolases"/>
    <property type="match status" value="1"/>
</dbReference>
<dbReference type="InterPro" id="IPR007861">
    <property type="entry name" value="DNA_mismatch_repair_MutS_clamp"/>
</dbReference>
<dbReference type="PIRSF" id="PIRSF037677">
    <property type="entry name" value="DNA_mis_repair_Msh6"/>
    <property type="match status" value="1"/>
</dbReference>
<dbReference type="Pfam" id="PF01624">
    <property type="entry name" value="MutS_I"/>
    <property type="match status" value="1"/>
</dbReference>
<evidence type="ECO:0000256" key="2">
    <source>
        <dbReference type="ARBA" id="ARBA00021982"/>
    </source>
</evidence>
<dbReference type="EMBL" id="FQZU01000054">
    <property type="protein sequence ID" value="SHL23317.1"/>
    <property type="molecule type" value="Genomic_DNA"/>
</dbReference>
<dbReference type="Pfam" id="PF05192">
    <property type="entry name" value="MutS_III"/>
    <property type="match status" value="1"/>
</dbReference>
<dbReference type="STRING" id="1121393.SAMN02745216_04865"/>
<evidence type="ECO:0000313" key="15">
    <source>
        <dbReference type="Proteomes" id="UP000183994"/>
    </source>
</evidence>
<dbReference type="RefSeq" id="WP_073478846.1">
    <property type="nucleotide sequence ID" value="NZ_FQZU01000054.1"/>
</dbReference>
<dbReference type="GO" id="GO:0003684">
    <property type="term" value="F:damaged DNA binding"/>
    <property type="evidence" value="ECO:0007669"/>
    <property type="project" value="UniProtKB-UniRule"/>
</dbReference>
<feature type="coiled-coil region" evidence="11">
    <location>
        <begin position="330"/>
        <end position="357"/>
    </location>
</feature>
<dbReference type="Pfam" id="PF05190">
    <property type="entry name" value="MutS_IV"/>
    <property type="match status" value="1"/>
</dbReference>
<dbReference type="InterPro" id="IPR007695">
    <property type="entry name" value="DNA_mismatch_repair_MutS-lik_N"/>
</dbReference>
<dbReference type="SUPFAM" id="SSF55271">
    <property type="entry name" value="DNA repair protein MutS, domain I"/>
    <property type="match status" value="1"/>
</dbReference>
<dbReference type="GO" id="GO:0140664">
    <property type="term" value="F:ATP-dependent DNA damage sensor activity"/>
    <property type="evidence" value="ECO:0007669"/>
    <property type="project" value="InterPro"/>
</dbReference>
<dbReference type="InterPro" id="IPR045076">
    <property type="entry name" value="MutS"/>
</dbReference>
<dbReference type="InterPro" id="IPR007696">
    <property type="entry name" value="DNA_mismatch_repair_MutS_core"/>
</dbReference>
<evidence type="ECO:0000256" key="7">
    <source>
        <dbReference type="ARBA" id="ARBA00023204"/>
    </source>
</evidence>
<evidence type="ECO:0000256" key="9">
    <source>
        <dbReference type="HAMAP-Rule" id="MF_00096"/>
    </source>
</evidence>
<dbReference type="HAMAP" id="MF_00096">
    <property type="entry name" value="MutS"/>
    <property type="match status" value="1"/>
</dbReference>
<dbReference type="NCBIfam" id="TIGR01070">
    <property type="entry name" value="mutS1"/>
    <property type="match status" value="1"/>
</dbReference>
<dbReference type="CDD" id="cd03284">
    <property type="entry name" value="ABC_MutS1"/>
    <property type="match status" value="1"/>
</dbReference>
<feature type="domain" description="DNA mismatch repair proteins mutS family" evidence="13">
    <location>
        <begin position="696"/>
        <end position="712"/>
    </location>
</feature>
<evidence type="ECO:0000256" key="3">
    <source>
        <dbReference type="ARBA" id="ARBA00022741"/>
    </source>
</evidence>
<dbReference type="PROSITE" id="PS00486">
    <property type="entry name" value="DNA_MISMATCH_REPAIR_2"/>
    <property type="match status" value="1"/>
</dbReference>
<dbReference type="InterPro" id="IPR036678">
    <property type="entry name" value="MutS_con_dom_sf"/>
</dbReference>
<dbReference type="SMART" id="SM00533">
    <property type="entry name" value="MUTSd"/>
    <property type="match status" value="1"/>
</dbReference>
<accession>A0A1M6YYP4</accession>
<keyword evidence="5 9" id="KW-0067">ATP-binding</keyword>
<evidence type="ECO:0000256" key="1">
    <source>
        <dbReference type="ARBA" id="ARBA00006271"/>
    </source>
</evidence>
<dbReference type="Pfam" id="PF05188">
    <property type="entry name" value="MutS_II"/>
    <property type="match status" value="1"/>
</dbReference>
<dbReference type="Gene3D" id="1.10.1420.10">
    <property type="match status" value="2"/>
</dbReference>
<dbReference type="SUPFAM" id="SSF53150">
    <property type="entry name" value="DNA repair protein MutS, domain II"/>
    <property type="match status" value="1"/>
</dbReference>
<dbReference type="FunFam" id="3.40.50.300:FF:000870">
    <property type="entry name" value="MutS protein homolog 4"/>
    <property type="match status" value="1"/>
</dbReference>
<dbReference type="GO" id="GO:0005524">
    <property type="term" value="F:ATP binding"/>
    <property type="evidence" value="ECO:0007669"/>
    <property type="project" value="UniProtKB-UniRule"/>
</dbReference>
<dbReference type="Gene3D" id="3.30.420.110">
    <property type="entry name" value="MutS, connector domain"/>
    <property type="match status" value="1"/>
</dbReference>
<comment type="similarity">
    <text evidence="1 9 10">Belongs to the DNA mismatch repair MutS family.</text>
</comment>
<keyword evidence="11" id="KW-0175">Coiled coil</keyword>
<dbReference type="GO" id="GO:0005829">
    <property type="term" value="C:cytosol"/>
    <property type="evidence" value="ECO:0007669"/>
    <property type="project" value="TreeGrafter"/>
</dbReference>
<protein>
    <recommendedName>
        <fullName evidence="2 9">DNA mismatch repair protein MutS</fullName>
    </recommendedName>
</protein>
<keyword evidence="7 9" id="KW-0234">DNA repair</keyword>
<evidence type="ECO:0000256" key="4">
    <source>
        <dbReference type="ARBA" id="ARBA00022763"/>
    </source>
</evidence>
<comment type="function">
    <text evidence="8 9">This protein is involved in the repair of mismatches in DNA. It is possible that it carries out the mismatch recognition step. This protein has a weak ATPase activity.</text>
</comment>
<dbReference type="InterPro" id="IPR016151">
    <property type="entry name" value="DNA_mismatch_repair_MutS_N"/>
</dbReference>
<evidence type="ECO:0000256" key="5">
    <source>
        <dbReference type="ARBA" id="ARBA00022840"/>
    </source>
</evidence>
<dbReference type="GO" id="GO:0030983">
    <property type="term" value="F:mismatched DNA binding"/>
    <property type="evidence" value="ECO:0007669"/>
    <property type="project" value="InterPro"/>
</dbReference>
<dbReference type="Pfam" id="PF00488">
    <property type="entry name" value="MutS_V"/>
    <property type="match status" value="1"/>
</dbReference>
<name>A0A1M6YYP4_9BACT</name>
<evidence type="ECO:0000256" key="10">
    <source>
        <dbReference type="RuleBase" id="RU003756"/>
    </source>
</evidence>
<dbReference type="AlphaFoldDB" id="A0A1M6YYP4"/>
<dbReference type="Gene3D" id="3.40.1170.10">
    <property type="entry name" value="DNA repair protein MutS, domain I"/>
    <property type="match status" value="1"/>
</dbReference>
<feature type="binding site" evidence="9">
    <location>
        <begin position="622"/>
        <end position="629"/>
    </location>
    <ligand>
        <name>ATP</name>
        <dbReference type="ChEBI" id="CHEBI:30616"/>
    </ligand>
</feature>
<dbReference type="InterPro" id="IPR017261">
    <property type="entry name" value="DNA_mismatch_repair_MutS/MSH"/>
</dbReference>
<reference evidence="15" key="1">
    <citation type="submission" date="2016-11" db="EMBL/GenBank/DDBJ databases">
        <authorList>
            <person name="Varghese N."/>
            <person name="Submissions S."/>
        </authorList>
    </citation>
    <scope>NUCLEOTIDE SEQUENCE [LARGE SCALE GENOMIC DNA]</scope>
    <source>
        <strain evidence="15">DSM 16219</strain>
    </source>
</reference>
<evidence type="ECO:0000256" key="12">
    <source>
        <dbReference type="SAM" id="MobiDB-lite"/>
    </source>
</evidence>
<keyword evidence="15" id="KW-1185">Reference proteome</keyword>
<evidence type="ECO:0000313" key="14">
    <source>
        <dbReference type="EMBL" id="SHL23317.1"/>
    </source>
</evidence>
<dbReference type="InterPro" id="IPR000432">
    <property type="entry name" value="DNA_mismatch_repair_MutS_C"/>
</dbReference>
<dbReference type="InterPro" id="IPR007860">
    <property type="entry name" value="DNA_mmatch_repair_MutS_con_dom"/>
</dbReference>
<dbReference type="GO" id="GO:0006298">
    <property type="term" value="P:mismatch repair"/>
    <property type="evidence" value="ECO:0007669"/>
    <property type="project" value="UniProtKB-UniRule"/>
</dbReference>
<dbReference type="SUPFAM" id="SSF48334">
    <property type="entry name" value="DNA repair protein MutS, domain III"/>
    <property type="match status" value="1"/>
</dbReference>
<dbReference type="SUPFAM" id="SSF52540">
    <property type="entry name" value="P-loop containing nucleoside triphosphate hydrolases"/>
    <property type="match status" value="1"/>
</dbReference>
<organism evidence="14 15">
    <name type="scientific">Desulfatibacillum alkenivorans DSM 16219</name>
    <dbReference type="NCBI Taxonomy" id="1121393"/>
    <lineage>
        <taxon>Bacteria</taxon>
        <taxon>Pseudomonadati</taxon>
        <taxon>Thermodesulfobacteriota</taxon>
        <taxon>Desulfobacteria</taxon>
        <taxon>Desulfobacterales</taxon>
        <taxon>Desulfatibacillaceae</taxon>
        <taxon>Desulfatibacillum</taxon>
    </lineage>
</organism>
<dbReference type="PANTHER" id="PTHR11361">
    <property type="entry name" value="DNA MISMATCH REPAIR PROTEIN MUTS FAMILY MEMBER"/>
    <property type="match status" value="1"/>
</dbReference>
<dbReference type="PANTHER" id="PTHR11361:SF34">
    <property type="entry name" value="DNA MISMATCH REPAIR PROTEIN MSH1, MITOCHONDRIAL"/>
    <property type="match status" value="1"/>
</dbReference>
<dbReference type="SMART" id="SM00534">
    <property type="entry name" value="MUTSac"/>
    <property type="match status" value="1"/>
</dbReference>
<gene>
    <name evidence="9" type="primary">mutS</name>
    <name evidence="14" type="ORF">SAMN02745216_04865</name>
</gene>
<evidence type="ECO:0000256" key="8">
    <source>
        <dbReference type="ARBA" id="ARBA00024647"/>
    </source>
</evidence>
<keyword evidence="4 9" id="KW-0227">DNA damage</keyword>
<evidence type="ECO:0000256" key="6">
    <source>
        <dbReference type="ARBA" id="ARBA00023125"/>
    </source>
</evidence>
<evidence type="ECO:0000259" key="13">
    <source>
        <dbReference type="PROSITE" id="PS00486"/>
    </source>
</evidence>
<sequence>MSAPKVTPMVRQYLSIKAEHPDSILFFRMGDFYEMFFEDAEKASKALDITLTSRNKNDPDPVPMCGVPHHSANGYVARLVEQGFKVAICDQVQDPSEAKGLVERKVVQVVTPGMQLDGRYLDASQNNFVCAAVTGRGGVGLAFLDISTGAFLVTQVTTPESAFQEILRMGPKELVLPEKFEENARAAAAMRVADQLPTSRLESKDFENARTRDRLLEHFKTRSLEGFGIQDLPLATRAAGALLHYVQQAQRQEITHVTKIQAYFQDQFLWIDDNSARNLELLKNIRNGTRQGALISVLDKTVTAMGARLMSYLLRYPLIDPQVINLRLDAVEQAKDLARVRDEVREALKEVHDLERLRSRTALGHANGRDLAAMGESLKQLPRLWALLKENFESPLLCGDATDDGLTDVADLIDRSIREDAPPGVRDGGMIKPGFNEELDEVAALATDVKGLIAGLEAQEKERTGISTLKVRYNKVFGYYIEISKNQTKSIPPHYVRKQTLVNAERYITDELKEFETKVLGAEERRVALEYNIFTQIVDRINGEKNRLEKASHLIAWVDVLTALGHVADHNGYCRPVVDMGQTLDLQESRHPVVEKMLPGQRFVPNNITMNNLDQQILMITGPNMAGKSTVLRQAALCVIMAQMGSFVPAEKAVVGVVDKIFTRVGALDNLSQGESTFMVEMQETANILNNVSHRSLVILDEIGRGTSTFDGLSIAWAVAEYLHDYKDHGVKTMFATHYHELTDLTKTHPRVKNFNIAVNEWNDEIIFLHSLVEGGTNKSYGIQVARLAGIPASVIRRSKQVLQTIEDSEEARVAYSAKASGKGGKKDVQVQMSLFPTPGELAAQALERMDINSMTPLEAMNVLSELQQRVKRPEKAPADVTAETEDQE</sequence>
<dbReference type="OrthoDB" id="9802448at2"/>
<dbReference type="Proteomes" id="UP000183994">
    <property type="component" value="Unassembled WGS sequence"/>
</dbReference>
<dbReference type="InterPro" id="IPR027417">
    <property type="entry name" value="P-loop_NTPase"/>
</dbReference>
<evidence type="ECO:0000256" key="11">
    <source>
        <dbReference type="SAM" id="Coils"/>
    </source>
</evidence>
<dbReference type="FunFam" id="3.40.1170.10:FF:000001">
    <property type="entry name" value="DNA mismatch repair protein MutS"/>
    <property type="match status" value="1"/>
</dbReference>
<feature type="region of interest" description="Disordered" evidence="12">
    <location>
        <begin position="869"/>
        <end position="889"/>
    </location>
</feature>
<keyword evidence="3 9" id="KW-0547">Nucleotide-binding</keyword>
<dbReference type="InterPro" id="IPR036187">
    <property type="entry name" value="DNA_mismatch_repair_MutS_sf"/>
</dbReference>
<proteinExistence type="inferred from homology"/>
<keyword evidence="6 9" id="KW-0238">DNA-binding</keyword>